<name>A0A8X6ISV7_9ARAC</name>
<protein>
    <submittedName>
        <fullName evidence="1">Uncharacterized protein</fullName>
    </submittedName>
</protein>
<dbReference type="AlphaFoldDB" id="A0A8X6ISV7"/>
<dbReference type="EMBL" id="BMAV01027302">
    <property type="protein sequence ID" value="GFS58079.1"/>
    <property type="molecule type" value="Genomic_DNA"/>
</dbReference>
<dbReference type="Proteomes" id="UP000886998">
    <property type="component" value="Unassembled WGS sequence"/>
</dbReference>
<reference evidence="1" key="1">
    <citation type="submission" date="2020-08" db="EMBL/GenBank/DDBJ databases">
        <title>Multicomponent nature underlies the extraordinary mechanical properties of spider dragline silk.</title>
        <authorList>
            <person name="Kono N."/>
            <person name="Nakamura H."/>
            <person name="Mori M."/>
            <person name="Yoshida Y."/>
            <person name="Ohtoshi R."/>
            <person name="Malay A.D."/>
            <person name="Moran D.A.P."/>
            <person name="Tomita M."/>
            <person name="Numata K."/>
            <person name="Arakawa K."/>
        </authorList>
    </citation>
    <scope>NUCLEOTIDE SEQUENCE</scope>
</reference>
<comment type="caution">
    <text evidence="1">The sequence shown here is derived from an EMBL/GenBank/DDBJ whole genome shotgun (WGS) entry which is preliminary data.</text>
</comment>
<sequence length="115" mass="13086">MEKIARHKSCGYAYVVIGANVKMLKLITVYRGPSASTHFINNLIKEKDTITPLLTTIMPRNLSPEEQSSGETQCYLCKHPLENDKVRDHCVCHLSGRVIEEQLIIIVIYNIKCEK</sequence>
<proteinExistence type="predicted"/>
<dbReference type="OrthoDB" id="2380910at2759"/>
<gene>
    <name evidence="1" type="primary">AVEN_31753_1</name>
    <name evidence="2" type="ORF">TNIN_206691</name>
    <name evidence="1" type="ORF">TNIN_461071</name>
</gene>
<accession>A0A8X6ISV7</accession>
<organism evidence="1 3">
    <name type="scientific">Trichonephila inaurata madagascariensis</name>
    <dbReference type="NCBI Taxonomy" id="2747483"/>
    <lineage>
        <taxon>Eukaryota</taxon>
        <taxon>Metazoa</taxon>
        <taxon>Ecdysozoa</taxon>
        <taxon>Arthropoda</taxon>
        <taxon>Chelicerata</taxon>
        <taxon>Arachnida</taxon>
        <taxon>Araneae</taxon>
        <taxon>Araneomorphae</taxon>
        <taxon>Entelegynae</taxon>
        <taxon>Araneoidea</taxon>
        <taxon>Nephilidae</taxon>
        <taxon>Trichonephila</taxon>
        <taxon>Trichonephila inaurata</taxon>
    </lineage>
</organism>
<evidence type="ECO:0000313" key="2">
    <source>
        <dbReference type="EMBL" id="GFY37962.1"/>
    </source>
</evidence>
<dbReference type="EMBL" id="BMAV01000570">
    <property type="protein sequence ID" value="GFY37962.1"/>
    <property type="molecule type" value="Genomic_DNA"/>
</dbReference>
<evidence type="ECO:0000313" key="3">
    <source>
        <dbReference type="Proteomes" id="UP000886998"/>
    </source>
</evidence>
<evidence type="ECO:0000313" key="1">
    <source>
        <dbReference type="EMBL" id="GFS58079.1"/>
    </source>
</evidence>
<keyword evidence="3" id="KW-1185">Reference proteome</keyword>